<evidence type="ECO:0000313" key="6">
    <source>
        <dbReference type="Proteomes" id="UP001321450"/>
    </source>
</evidence>
<sequence length="118" mass="12838">MRALFLVFLMAFAILPPAVQAHAVVVRSSLDQQAPAPGQATEVHLFFNSDVEPLLSIVYLVSAGDRKQSLELRHGARPGELIVALPPLAPGEYALQYKVFAADGHITEDVLKFTVTEE</sequence>
<accession>A0AAU9BZT5</accession>
<dbReference type="GO" id="GO:0005507">
    <property type="term" value="F:copper ion binding"/>
    <property type="evidence" value="ECO:0007669"/>
    <property type="project" value="InterPro"/>
</dbReference>
<dbReference type="InterPro" id="IPR007348">
    <property type="entry name" value="CopC_dom"/>
</dbReference>
<evidence type="ECO:0000256" key="1">
    <source>
        <dbReference type="ARBA" id="ARBA00022729"/>
    </source>
</evidence>
<keyword evidence="1 3" id="KW-0732">Signal</keyword>
<reference evidence="6" key="1">
    <citation type="journal article" date="2024" name="Int. J. Syst. Evol. Microbiol.">
        <title>Methylomarinovum tepidoasis sp. nov., a moderately thermophilic methanotroph of the family Methylothermaceae isolated from a deep-sea hydrothermal field.</title>
        <authorList>
            <person name="Hirayama H."/>
            <person name="Takaki Y."/>
            <person name="Abe M."/>
            <person name="Miyazaki M."/>
            <person name="Uematsu K."/>
            <person name="Matsui Y."/>
            <person name="Takai K."/>
        </authorList>
    </citation>
    <scope>NUCLEOTIDE SEQUENCE [LARGE SCALE GENOMIC DNA]</scope>
    <source>
        <strain evidence="6">IN45</strain>
    </source>
</reference>
<feature type="signal peptide" evidence="3">
    <location>
        <begin position="1"/>
        <end position="21"/>
    </location>
</feature>
<evidence type="ECO:0000313" key="5">
    <source>
        <dbReference type="EMBL" id="BCX89158.1"/>
    </source>
</evidence>
<dbReference type="KEGG" id="meiy:MIN45_P1528"/>
<dbReference type="Proteomes" id="UP001321450">
    <property type="component" value="Chromosome"/>
</dbReference>
<dbReference type="EMBL" id="AP024718">
    <property type="protein sequence ID" value="BCX89158.1"/>
    <property type="molecule type" value="Genomic_DNA"/>
</dbReference>
<evidence type="ECO:0000256" key="3">
    <source>
        <dbReference type="SAM" id="SignalP"/>
    </source>
</evidence>
<name>A0AAU9BZT5_9GAMM</name>
<keyword evidence="2" id="KW-0186">Copper</keyword>
<organism evidence="5 6">
    <name type="scientific">Methylomarinovum tepidoasis</name>
    <dbReference type="NCBI Taxonomy" id="2840183"/>
    <lineage>
        <taxon>Bacteria</taxon>
        <taxon>Pseudomonadati</taxon>
        <taxon>Pseudomonadota</taxon>
        <taxon>Gammaproteobacteria</taxon>
        <taxon>Methylococcales</taxon>
        <taxon>Methylothermaceae</taxon>
        <taxon>Methylomarinovum</taxon>
    </lineage>
</organism>
<dbReference type="InterPro" id="IPR014756">
    <property type="entry name" value="Ig_E-set"/>
</dbReference>
<dbReference type="SUPFAM" id="SSF81296">
    <property type="entry name" value="E set domains"/>
    <property type="match status" value="1"/>
</dbReference>
<feature type="chain" id="PRO_5043347482" evidence="3">
    <location>
        <begin position="22"/>
        <end position="118"/>
    </location>
</feature>
<evidence type="ECO:0000256" key="2">
    <source>
        <dbReference type="ARBA" id="ARBA00023008"/>
    </source>
</evidence>
<dbReference type="Gene3D" id="2.60.40.1220">
    <property type="match status" value="1"/>
</dbReference>
<dbReference type="Pfam" id="PF04234">
    <property type="entry name" value="CopC"/>
    <property type="match status" value="1"/>
</dbReference>
<keyword evidence="6" id="KW-1185">Reference proteome</keyword>
<dbReference type="InterPro" id="IPR014755">
    <property type="entry name" value="Cu-Rt/internalin_Ig-like"/>
</dbReference>
<dbReference type="GO" id="GO:0046688">
    <property type="term" value="P:response to copper ion"/>
    <property type="evidence" value="ECO:0007669"/>
    <property type="project" value="InterPro"/>
</dbReference>
<dbReference type="AlphaFoldDB" id="A0AAU9BZT5"/>
<evidence type="ECO:0000259" key="4">
    <source>
        <dbReference type="Pfam" id="PF04234"/>
    </source>
</evidence>
<dbReference type="GO" id="GO:0042597">
    <property type="term" value="C:periplasmic space"/>
    <property type="evidence" value="ECO:0007669"/>
    <property type="project" value="InterPro"/>
</dbReference>
<proteinExistence type="predicted"/>
<dbReference type="RefSeq" id="WP_286291442.1">
    <property type="nucleotide sequence ID" value="NZ_AP024718.1"/>
</dbReference>
<gene>
    <name evidence="5" type="ORF">MIN45_P1528</name>
</gene>
<feature type="domain" description="CopC" evidence="4">
    <location>
        <begin position="22"/>
        <end position="115"/>
    </location>
</feature>
<protein>
    <submittedName>
        <fullName evidence="5">Copper resistance protein C</fullName>
    </submittedName>
</protein>